<dbReference type="Proteomes" id="UP000504632">
    <property type="component" value="Chromosome 7"/>
</dbReference>
<dbReference type="InParanoid" id="A0A6J2W019"/>
<proteinExistence type="inferred from homology"/>
<evidence type="ECO:0000313" key="2">
    <source>
        <dbReference type="Proteomes" id="UP000504632"/>
    </source>
</evidence>
<accession>A0A6J2W019</accession>
<comment type="similarity">
    <text evidence="1">Belongs to the cornifelin family.</text>
</comment>
<dbReference type="NCBIfam" id="TIGR01571">
    <property type="entry name" value="A_thal_Cys_rich"/>
    <property type="match status" value="1"/>
</dbReference>
<sequence>MSRMVVQQPQPVMIATTSNQWSSGICDCCDNVPECCFSFWCFPCFACMTAKKHGECLCLPLLDGYGFIPPITLAMRVSTRKRYGIEGSICNDCVYAFFCGPCSWCQISREMNERDLPITLVNQRAK</sequence>
<keyword evidence="2" id="KW-1185">Reference proteome</keyword>
<dbReference type="AlphaFoldDB" id="A0A6J2W019"/>
<dbReference type="RefSeq" id="XP_030636656.1">
    <property type="nucleotide sequence ID" value="XM_030780796.1"/>
</dbReference>
<evidence type="ECO:0000256" key="1">
    <source>
        <dbReference type="ARBA" id="ARBA00009024"/>
    </source>
</evidence>
<organism evidence="2 3">
    <name type="scientific">Chanos chanos</name>
    <name type="common">Milkfish</name>
    <name type="synonym">Mugil chanos</name>
    <dbReference type="NCBI Taxonomy" id="29144"/>
    <lineage>
        <taxon>Eukaryota</taxon>
        <taxon>Metazoa</taxon>
        <taxon>Chordata</taxon>
        <taxon>Craniata</taxon>
        <taxon>Vertebrata</taxon>
        <taxon>Euteleostomi</taxon>
        <taxon>Actinopterygii</taxon>
        <taxon>Neopterygii</taxon>
        <taxon>Teleostei</taxon>
        <taxon>Ostariophysi</taxon>
        <taxon>Gonorynchiformes</taxon>
        <taxon>Chanidae</taxon>
        <taxon>Chanos</taxon>
    </lineage>
</organism>
<gene>
    <name evidence="3" type="primary">ponzr5</name>
</gene>
<dbReference type="CTD" id="556869"/>
<dbReference type="GeneID" id="115817488"/>
<dbReference type="InterPro" id="IPR006461">
    <property type="entry name" value="PLAC_motif_containing"/>
</dbReference>
<dbReference type="OrthoDB" id="1045822at2759"/>
<reference evidence="3" key="1">
    <citation type="submission" date="2025-08" db="UniProtKB">
        <authorList>
            <consortium name="RefSeq"/>
        </authorList>
    </citation>
    <scope>IDENTIFICATION</scope>
</reference>
<evidence type="ECO:0000313" key="3">
    <source>
        <dbReference type="RefSeq" id="XP_030636656.1"/>
    </source>
</evidence>
<dbReference type="Pfam" id="PF04749">
    <property type="entry name" value="PLAC8"/>
    <property type="match status" value="1"/>
</dbReference>
<dbReference type="PANTHER" id="PTHR15907">
    <property type="entry name" value="DUF614 FAMILY PROTEIN-RELATED"/>
    <property type="match status" value="1"/>
</dbReference>
<name>A0A6J2W019_CHACN</name>
<protein>
    <submittedName>
        <fullName evidence="3">Plac8 onzin related protein 5</fullName>
    </submittedName>
</protein>